<keyword evidence="10 12" id="KW-0368">Histidine biosynthesis</keyword>
<comment type="caution">
    <text evidence="14">The sequence shown here is derived from an EMBL/GenBank/DDBJ whole genome shotgun (WGS) entry which is preliminary data.</text>
</comment>
<evidence type="ECO:0000256" key="2">
    <source>
        <dbReference type="ARBA" id="ARBA00005011"/>
    </source>
</evidence>
<dbReference type="PANTHER" id="PTHR42885:SF2">
    <property type="entry name" value="HISTIDINOL-PHOSPHATE AMINOTRANSFERASE"/>
    <property type="match status" value="1"/>
</dbReference>
<dbReference type="GO" id="GO:0030170">
    <property type="term" value="F:pyridoxal phosphate binding"/>
    <property type="evidence" value="ECO:0007669"/>
    <property type="project" value="InterPro"/>
</dbReference>
<keyword evidence="6 12" id="KW-0032">Aminotransferase</keyword>
<dbReference type="EC" id="2.6.1.9" evidence="12"/>
<comment type="catalytic activity">
    <reaction evidence="11 12">
        <text>L-histidinol phosphate + 2-oxoglutarate = 3-(imidazol-4-yl)-2-oxopropyl phosphate + L-glutamate</text>
        <dbReference type="Rhea" id="RHEA:23744"/>
        <dbReference type="ChEBI" id="CHEBI:16810"/>
        <dbReference type="ChEBI" id="CHEBI:29985"/>
        <dbReference type="ChEBI" id="CHEBI:57766"/>
        <dbReference type="ChEBI" id="CHEBI:57980"/>
        <dbReference type="EC" id="2.6.1.9"/>
    </reaction>
</comment>
<comment type="cofactor">
    <cofactor evidence="1 12">
        <name>pyridoxal 5'-phosphate</name>
        <dbReference type="ChEBI" id="CHEBI:597326"/>
    </cofactor>
</comment>
<evidence type="ECO:0000256" key="3">
    <source>
        <dbReference type="ARBA" id="ARBA00005189"/>
    </source>
</evidence>
<evidence type="ECO:0000256" key="10">
    <source>
        <dbReference type="ARBA" id="ARBA00023102"/>
    </source>
</evidence>
<dbReference type="InterPro" id="IPR015421">
    <property type="entry name" value="PyrdxlP-dep_Trfase_major"/>
</dbReference>
<dbReference type="InterPro" id="IPR005861">
    <property type="entry name" value="HisP_aminotrans"/>
</dbReference>
<proteinExistence type="inferred from homology"/>
<dbReference type="GO" id="GO:0004400">
    <property type="term" value="F:histidinol-phosphate transaminase activity"/>
    <property type="evidence" value="ECO:0007669"/>
    <property type="project" value="UniProtKB-UniRule"/>
</dbReference>
<evidence type="ECO:0000256" key="8">
    <source>
        <dbReference type="ARBA" id="ARBA00022679"/>
    </source>
</evidence>
<comment type="similarity">
    <text evidence="4 12">Belongs to the class-II pyridoxal-phosphate-dependent aminotransferase family. Histidinol-phosphate aminotransferase subfamily.</text>
</comment>
<protein>
    <recommendedName>
        <fullName evidence="12">Histidinol-phosphate aminotransferase</fullName>
        <ecNumber evidence="12">2.6.1.9</ecNumber>
    </recommendedName>
    <alternativeName>
        <fullName evidence="12">Imidazole acetol-phosphate transaminase</fullName>
    </alternativeName>
</protein>
<evidence type="ECO:0000256" key="6">
    <source>
        <dbReference type="ARBA" id="ARBA00022576"/>
    </source>
</evidence>
<dbReference type="UniPathway" id="UPA00031">
    <property type="reaction ID" value="UER00012"/>
</dbReference>
<evidence type="ECO:0000256" key="11">
    <source>
        <dbReference type="ARBA" id="ARBA00047481"/>
    </source>
</evidence>
<keyword evidence="7 12" id="KW-0028">Amino-acid biosynthesis</keyword>
<dbReference type="Proteomes" id="UP000295215">
    <property type="component" value="Unassembled WGS sequence"/>
</dbReference>
<dbReference type="PROSITE" id="PS00599">
    <property type="entry name" value="AA_TRANSFER_CLASS_2"/>
    <property type="match status" value="1"/>
</dbReference>
<dbReference type="GO" id="GO:0000105">
    <property type="term" value="P:L-histidine biosynthetic process"/>
    <property type="evidence" value="ECO:0007669"/>
    <property type="project" value="UniProtKB-UniRule"/>
</dbReference>
<feature type="modified residue" description="N6-(pyridoxal phosphate)lysine" evidence="12">
    <location>
        <position position="206"/>
    </location>
</feature>
<dbReference type="InterPro" id="IPR015422">
    <property type="entry name" value="PyrdxlP-dep_Trfase_small"/>
</dbReference>
<accession>A0A4R7ESY6</accession>
<gene>
    <name evidence="12" type="primary">hisC</name>
    <name evidence="14" type="ORF">C8P70_1174</name>
</gene>
<dbReference type="EMBL" id="SOAG01000017">
    <property type="protein sequence ID" value="TDS56915.1"/>
    <property type="molecule type" value="Genomic_DNA"/>
</dbReference>
<dbReference type="SUPFAM" id="SSF53383">
    <property type="entry name" value="PLP-dependent transferases"/>
    <property type="match status" value="1"/>
</dbReference>
<dbReference type="CDD" id="cd00609">
    <property type="entry name" value="AAT_like"/>
    <property type="match status" value="1"/>
</dbReference>
<dbReference type="OrthoDB" id="9813612at2"/>
<reference evidence="14 15" key="1">
    <citation type="submission" date="2019-03" db="EMBL/GenBank/DDBJ databases">
        <title>Genomic Encyclopedia of Archaeal and Bacterial Type Strains, Phase II (KMG-II): from individual species to whole genera.</title>
        <authorList>
            <person name="Goeker M."/>
        </authorList>
    </citation>
    <scope>NUCLEOTIDE SEQUENCE [LARGE SCALE GENOMIC DNA]</scope>
    <source>
        <strain evidence="14 15">DSM 28213</strain>
    </source>
</reference>
<feature type="domain" description="Aminotransferase class I/classII large" evidence="13">
    <location>
        <begin position="43"/>
        <end position="338"/>
    </location>
</feature>
<dbReference type="Pfam" id="PF00155">
    <property type="entry name" value="Aminotran_1_2"/>
    <property type="match status" value="1"/>
</dbReference>
<comment type="subunit">
    <text evidence="5 12">Homodimer.</text>
</comment>
<dbReference type="PANTHER" id="PTHR42885">
    <property type="entry name" value="HISTIDINOL-PHOSPHATE AMINOTRANSFERASE-RELATED"/>
    <property type="match status" value="1"/>
</dbReference>
<keyword evidence="15" id="KW-1185">Reference proteome</keyword>
<evidence type="ECO:0000256" key="12">
    <source>
        <dbReference type="HAMAP-Rule" id="MF_01023"/>
    </source>
</evidence>
<evidence type="ECO:0000256" key="5">
    <source>
        <dbReference type="ARBA" id="ARBA00011738"/>
    </source>
</evidence>
<evidence type="ECO:0000256" key="4">
    <source>
        <dbReference type="ARBA" id="ARBA00007970"/>
    </source>
</evidence>
<comment type="pathway">
    <text evidence="2 12">Amino-acid biosynthesis; L-histidine biosynthesis; L-histidine from 5-phospho-alpha-D-ribose 1-diphosphate: step 7/9.</text>
</comment>
<organism evidence="14 15">
    <name type="scientific">Myroides indicus</name>
    <dbReference type="NCBI Taxonomy" id="1323422"/>
    <lineage>
        <taxon>Bacteria</taxon>
        <taxon>Pseudomonadati</taxon>
        <taxon>Bacteroidota</taxon>
        <taxon>Flavobacteriia</taxon>
        <taxon>Flavobacteriales</taxon>
        <taxon>Flavobacteriaceae</taxon>
        <taxon>Myroides</taxon>
    </lineage>
</organism>
<dbReference type="NCBIfam" id="TIGR01141">
    <property type="entry name" value="hisC"/>
    <property type="match status" value="1"/>
</dbReference>
<evidence type="ECO:0000256" key="7">
    <source>
        <dbReference type="ARBA" id="ARBA00022605"/>
    </source>
</evidence>
<dbReference type="Gene3D" id="3.40.640.10">
    <property type="entry name" value="Type I PLP-dependent aspartate aminotransferase-like (Major domain)"/>
    <property type="match status" value="1"/>
</dbReference>
<dbReference type="InterPro" id="IPR001917">
    <property type="entry name" value="Aminotrans_II_pyridoxalP_BS"/>
</dbReference>
<keyword evidence="8 12" id="KW-0808">Transferase</keyword>
<name>A0A4R7ESY6_9FLAO</name>
<sequence>MKNKIVNLVRSDILNLSPYQSAREEYTYNKACFLDANESPYGLYNRYPDPFQNKLKIKISKIKNIGIESIFIGNGSDEPIDMVYRIFCNPRQDKVLIFNPTYGMYSVYAAINGVDIIYQKLNEDFQIDNKSIDILCQDKEIKLIFICNPNNPTGTIIAPTSIEKILNTFNSIVVIDEAYIDFCPEYSWLPKLKRYPNLIIIQTLSKAWGMAGLRIGLAFMSPDILYFFNKIKSPYNISEVNQREATEILKDQCEFQTNIKLIKQETIRVVSETEKLSIVTKVYPTQTNFILVEFKNAQRIYDSLISKQIVVRNRSSQIPNTLRITVGNKKENNTLIQTLKQLDNE</sequence>
<keyword evidence="9 12" id="KW-0663">Pyridoxal phosphate</keyword>
<dbReference type="Gene3D" id="3.90.1150.10">
    <property type="entry name" value="Aspartate Aminotransferase, domain 1"/>
    <property type="match status" value="1"/>
</dbReference>
<dbReference type="InterPro" id="IPR004839">
    <property type="entry name" value="Aminotransferase_I/II_large"/>
</dbReference>
<evidence type="ECO:0000313" key="14">
    <source>
        <dbReference type="EMBL" id="TDS56915.1"/>
    </source>
</evidence>
<evidence type="ECO:0000313" key="15">
    <source>
        <dbReference type="Proteomes" id="UP000295215"/>
    </source>
</evidence>
<comment type="pathway">
    <text evidence="3">Lipid metabolism.</text>
</comment>
<dbReference type="HAMAP" id="MF_01023">
    <property type="entry name" value="HisC_aminotrans_2"/>
    <property type="match status" value="1"/>
</dbReference>
<evidence type="ECO:0000256" key="9">
    <source>
        <dbReference type="ARBA" id="ARBA00022898"/>
    </source>
</evidence>
<evidence type="ECO:0000256" key="1">
    <source>
        <dbReference type="ARBA" id="ARBA00001933"/>
    </source>
</evidence>
<dbReference type="RefSeq" id="WP_133712848.1">
    <property type="nucleotide sequence ID" value="NZ_SOAG01000017.1"/>
</dbReference>
<evidence type="ECO:0000259" key="13">
    <source>
        <dbReference type="Pfam" id="PF00155"/>
    </source>
</evidence>
<dbReference type="AlphaFoldDB" id="A0A4R7ESY6"/>
<dbReference type="InterPro" id="IPR015424">
    <property type="entry name" value="PyrdxlP-dep_Trfase"/>
</dbReference>